<keyword evidence="3" id="KW-1185">Reference proteome</keyword>
<feature type="compositionally biased region" description="Basic residues" evidence="1">
    <location>
        <begin position="229"/>
        <end position="240"/>
    </location>
</feature>
<evidence type="ECO:0000313" key="3">
    <source>
        <dbReference type="Proteomes" id="UP000823388"/>
    </source>
</evidence>
<sequence>MCFLKFIEQNTQSSSSHPLSLVSAPLSLHGAGRSQPPHARRFELQVHALWPTSHGDVPSELVLSASSHPSPCFLLPRAEPPSSSSGCCWSISTSHSSSPIDSLRPELPHRGGCCGARNERKITGWPGVTASDEVWWCRWTPPSRPGMCRRLEVRVARMKHGGAAGRTRGRDVVSGARGRTPAPPPIAGRRCAAQRLTAERAVNPPPQCELECSAHAMERERGTKERGMKGGRRRGNLVYN</sequence>
<organism evidence="2 3">
    <name type="scientific">Panicum virgatum</name>
    <name type="common">Blackwell switchgrass</name>
    <dbReference type="NCBI Taxonomy" id="38727"/>
    <lineage>
        <taxon>Eukaryota</taxon>
        <taxon>Viridiplantae</taxon>
        <taxon>Streptophyta</taxon>
        <taxon>Embryophyta</taxon>
        <taxon>Tracheophyta</taxon>
        <taxon>Spermatophyta</taxon>
        <taxon>Magnoliopsida</taxon>
        <taxon>Liliopsida</taxon>
        <taxon>Poales</taxon>
        <taxon>Poaceae</taxon>
        <taxon>PACMAD clade</taxon>
        <taxon>Panicoideae</taxon>
        <taxon>Panicodae</taxon>
        <taxon>Paniceae</taxon>
        <taxon>Panicinae</taxon>
        <taxon>Panicum</taxon>
        <taxon>Panicum sect. Hiantes</taxon>
    </lineage>
</organism>
<accession>A0A8T0WUL2</accession>
<reference evidence="2" key="1">
    <citation type="submission" date="2020-05" db="EMBL/GenBank/DDBJ databases">
        <title>WGS assembly of Panicum virgatum.</title>
        <authorList>
            <person name="Lovell J.T."/>
            <person name="Jenkins J."/>
            <person name="Shu S."/>
            <person name="Juenger T.E."/>
            <person name="Schmutz J."/>
        </authorList>
    </citation>
    <scope>NUCLEOTIDE SEQUENCE</scope>
    <source>
        <strain evidence="2">AP13</strain>
    </source>
</reference>
<feature type="region of interest" description="Disordered" evidence="1">
    <location>
        <begin position="160"/>
        <end position="187"/>
    </location>
</feature>
<evidence type="ECO:0000313" key="2">
    <source>
        <dbReference type="EMBL" id="KAG2650518.1"/>
    </source>
</evidence>
<evidence type="ECO:0000256" key="1">
    <source>
        <dbReference type="SAM" id="MobiDB-lite"/>
    </source>
</evidence>
<gene>
    <name evidence="2" type="ORF">PVAP13_1NG200238</name>
</gene>
<comment type="caution">
    <text evidence="2">The sequence shown here is derived from an EMBL/GenBank/DDBJ whole genome shotgun (WGS) entry which is preliminary data.</text>
</comment>
<dbReference type="Proteomes" id="UP000823388">
    <property type="component" value="Chromosome 1N"/>
</dbReference>
<feature type="compositionally biased region" description="Basic and acidic residues" evidence="1">
    <location>
        <begin position="219"/>
        <end position="228"/>
    </location>
</feature>
<dbReference type="AlphaFoldDB" id="A0A8T0WUL2"/>
<name>A0A8T0WUL2_PANVG</name>
<dbReference type="EMBL" id="CM029038">
    <property type="protein sequence ID" value="KAG2650518.1"/>
    <property type="molecule type" value="Genomic_DNA"/>
</dbReference>
<proteinExistence type="predicted"/>
<protein>
    <submittedName>
        <fullName evidence="2">Uncharacterized protein</fullName>
    </submittedName>
</protein>
<feature type="region of interest" description="Disordered" evidence="1">
    <location>
        <begin position="219"/>
        <end position="240"/>
    </location>
</feature>